<keyword evidence="1" id="KW-1133">Transmembrane helix</keyword>
<accession>A0ABS3Z389</accession>
<dbReference type="RefSeq" id="WP_209142335.1">
    <property type="nucleotide sequence ID" value="NZ_JAGHKO010000011.1"/>
</dbReference>
<feature type="transmembrane region" description="Helical" evidence="1">
    <location>
        <begin position="476"/>
        <end position="495"/>
    </location>
</feature>
<reference evidence="2 3" key="1">
    <citation type="submission" date="2021-03" db="EMBL/GenBank/DDBJ databases">
        <title>Assistant Professor.</title>
        <authorList>
            <person name="Huq M.A."/>
        </authorList>
    </citation>
    <scope>NUCLEOTIDE SEQUENCE [LARGE SCALE GENOMIC DNA]</scope>
    <source>
        <strain evidence="2 3">MAH-29</strain>
    </source>
</reference>
<keyword evidence="1" id="KW-0472">Membrane</keyword>
<keyword evidence="1" id="KW-0812">Transmembrane</keyword>
<feature type="transmembrane region" description="Helical" evidence="1">
    <location>
        <begin position="102"/>
        <end position="120"/>
    </location>
</feature>
<feature type="transmembrane region" description="Helical" evidence="1">
    <location>
        <begin position="419"/>
        <end position="437"/>
    </location>
</feature>
<feature type="transmembrane region" description="Helical" evidence="1">
    <location>
        <begin position="187"/>
        <end position="211"/>
    </location>
</feature>
<protein>
    <recommendedName>
        <fullName evidence="4">Glycosyltransferase RgtA/B/C/D-like domain-containing protein</fullName>
    </recommendedName>
</protein>
<feature type="transmembrane region" description="Helical" evidence="1">
    <location>
        <begin position="247"/>
        <end position="270"/>
    </location>
</feature>
<feature type="transmembrane region" description="Helical" evidence="1">
    <location>
        <begin position="38"/>
        <end position="60"/>
    </location>
</feature>
<evidence type="ECO:0000313" key="2">
    <source>
        <dbReference type="EMBL" id="MBO9204100.1"/>
    </source>
</evidence>
<keyword evidence="3" id="KW-1185">Reference proteome</keyword>
<name>A0ABS3Z389_9BACT</name>
<organism evidence="2 3">
    <name type="scientific">Niastella soli</name>
    <dbReference type="NCBI Taxonomy" id="2821487"/>
    <lineage>
        <taxon>Bacteria</taxon>
        <taxon>Pseudomonadati</taxon>
        <taxon>Bacteroidota</taxon>
        <taxon>Chitinophagia</taxon>
        <taxon>Chitinophagales</taxon>
        <taxon>Chitinophagaceae</taxon>
        <taxon>Niastella</taxon>
    </lineage>
</organism>
<evidence type="ECO:0008006" key="4">
    <source>
        <dbReference type="Google" id="ProtNLM"/>
    </source>
</evidence>
<feature type="transmembrane region" description="Helical" evidence="1">
    <location>
        <begin position="132"/>
        <end position="151"/>
    </location>
</feature>
<dbReference type="Proteomes" id="UP000677244">
    <property type="component" value="Unassembled WGS sequence"/>
</dbReference>
<dbReference type="EMBL" id="JAGHKO010000011">
    <property type="protein sequence ID" value="MBO9204100.1"/>
    <property type="molecule type" value="Genomic_DNA"/>
</dbReference>
<evidence type="ECO:0000313" key="3">
    <source>
        <dbReference type="Proteomes" id="UP000677244"/>
    </source>
</evidence>
<proteinExistence type="predicted"/>
<evidence type="ECO:0000256" key="1">
    <source>
        <dbReference type="SAM" id="Phobius"/>
    </source>
</evidence>
<comment type="caution">
    <text evidence="2">The sequence shown here is derived from an EMBL/GenBank/DDBJ whole genome shotgun (WGS) entry which is preliminary data.</text>
</comment>
<sequence>MISKLSWLKRQKDSFNNQPTDSESFSRFLIKNTLNKKYLLIAMAGIFIQFILFKFCYPFADYFNDSYTYIDAARNNFAISVRPLGFSRFLSLVHALTTSDTVLIFIHYLAIQLGLLYFFFTLRYFFPLRSGISHVLFALLIFNPLTLYVSNYVTSDAVFASVSIIWFTLLIWIINQPTWTQLLNMAALLYVLFLFRYTALYLPAVAIVGLFFSRQNWIYKVSGIILVVVPMYLGMQQIKRLTKKETGTAVFSAFGGWMAANNALHVYPYIKMQEKDLPNEDCRSFNKMVKQYFDTLPASVKPGPVDFLWNDNSPLKTYMHAVQKQKKINGYFNSWHAVAPVFSQYSNSLMLQHPFAFTRYYLWPNAKVFFLPPLECFLSYNEQKNTVDSVAMKWFHYKTDKVTCVNKTIQASILSPMPWLWLLSNIVFCSALVLVLVRAKRYHLSRVLLGTLLLAGTFWGVHFCFSIYATPIVFRYQYFPMTITITFSLLLINILTTHYRNKPGSIT</sequence>
<gene>
    <name evidence="2" type="ORF">J7I42_27685</name>
</gene>
<feature type="transmembrane region" description="Helical" evidence="1">
    <location>
        <begin position="157"/>
        <end position="175"/>
    </location>
</feature>
<feature type="transmembrane region" description="Helical" evidence="1">
    <location>
        <begin position="217"/>
        <end position="235"/>
    </location>
</feature>
<feature type="transmembrane region" description="Helical" evidence="1">
    <location>
        <begin position="449"/>
        <end position="470"/>
    </location>
</feature>